<dbReference type="PROSITE" id="PS50011">
    <property type="entry name" value="PROTEIN_KINASE_DOM"/>
    <property type="match status" value="1"/>
</dbReference>
<dbReference type="InterPro" id="IPR000719">
    <property type="entry name" value="Prot_kinase_dom"/>
</dbReference>
<dbReference type="InterPro" id="IPR017441">
    <property type="entry name" value="Protein_kinase_ATP_BS"/>
</dbReference>
<dbReference type="RefSeq" id="XP_038778067.1">
    <property type="nucleotide sequence ID" value="XM_038922139.1"/>
</dbReference>
<evidence type="ECO:0000256" key="10">
    <source>
        <dbReference type="PROSITE-ProRule" id="PRU10141"/>
    </source>
</evidence>
<comment type="catalytic activity">
    <reaction evidence="8">
        <text>L-threonyl-[protein] + ATP = O-phospho-L-threonyl-[protein] + ADP + H(+)</text>
        <dbReference type="Rhea" id="RHEA:46608"/>
        <dbReference type="Rhea" id="RHEA-COMP:11060"/>
        <dbReference type="Rhea" id="RHEA-COMP:11605"/>
        <dbReference type="ChEBI" id="CHEBI:15378"/>
        <dbReference type="ChEBI" id="CHEBI:30013"/>
        <dbReference type="ChEBI" id="CHEBI:30616"/>
        <dbReference type="ChEBI" id="CHEBI:61977"/>
        <dbReference type="ChEBI" id="CHEBI:456216"/>
        <dbReference type="EC" id="2.7.11.1"/>
    </reaction>
</comment>
<keyword evidence="4" id="KW-0808">Transferase</keyword>
<evidence type="ECO:0000313" key="14">
    <source>
        <dbReference type="Proteomes" id="UP000662931"/>
    </source>
</evidence>
<dbReference type="CDD" id="cd05581">
    <property type="entry name" value="STKc_PDK1"/>
    <property type="match status" value="1"/>
</dbReference>
<evidence type="ECO:0000256" key="8">
    <source>
        <dbReference type="ARBA" id="ARBA00047899"/>
    </source>
</evidence>
<evidence type="ECO:0000313" key="13">
    <source>
        <dbReference type="EMBL" id="QPG74502.1"/>
    </source>
</evidence>
<keyword evidence="7 10" id="KW-0067">ATP-binding</keyword>
<dbReference type="SUPFAM" id="SSF56112">
    <property type="entry name" value="Protein kinase-like (PK-like)"/>
    <property type="match status" value="1"/>
</dbReference>
<protein>
    <recommendedName>
        <fullName evidence="2">non-specific serine/threonine protein kinase</fullName>
        <ecNumber evidence="2">2.7.11.1</ecNumber>
    </recommendedName>
</protein>
<evidence type="ECO:0000256" key="3">
    <source>
        <dbReference type="ARBA" id="ARBA00022527"/>
    </source>
</evidence>
<dbReference type="GO" id="GO:0004674">
    <property type="term" value="F:protein serine/threonine kinase activity"/>
    <property type="evidence" value="ECO:0007669"/>
    <property type="project" value="UniProtKB-KW"/>
</dbReference>
<feature type="region of interest" description="Disordered" evidence="11">
    <location>
        <begin position="167"/>
        <end position="186"/>
    </location>
</feature>
<evidence type="ECO:0000256" key="1">
    <source>
        <dbReference type="ARBA" id="ARBA00010006"/>
    </source>
</evidence>
<dbReference type="GO" id="GO:0010606">
    <property type="term" value="P:positive regulation of cytoplasmic mRNA processing body assembly"/>
    <property type="evidence" value="ECO:0007669"/>
    <property type="project" value="UniProtKB-ARBA"/>
</dbReference>
<comment type="similarity">
    <text evidence="1">Belongs to the protein kinase superfamily. AGC Ser/Thr protein kinase family. PDPK1 subfamily.</text>
</comment>
<dbReference type="Gene3D" id="3.30.200.20">
    <property type="entry name" value="Phosphorylase Kinase, domain 1"/>
    <property type="match status" value="1"/>
</dbReference>
<dbReference type="SMART" id="SM00220">
    <property type="entry name" value="S_TKc"/>
    <property type="match status" value="1"/>
</dbReference>
<sequence>MTAGKLSPLDFQFCECIGEGSYSKVYKGVYLRNHRTYAVKVLSKAHIQRENKRKYVNIEKNTMSILGRHPGIVTLYYTFQDSKSLYFVIDMAKNGELLSLIQRLGSLSEQLSRYYMIQLVDALEFVHSKEIIHRDLKPENILLTHDWKLMITDFGAAKILKGGEGGENGVEFDGDDAKSEGSSGSTENCVASNGSFVGTAEYVSPELLKHNVCGFEGDLWALGCIAYQMIVGRPPFKGATEYETFEKIVGLEYSFPVNYFVPEQIKDLVKNLLVTKPEERYTIEDVKHHIWFKGVNWEDKDSIWATQTPKLEPYNPKRCELNYRLRHSPRKPMHLTPGSLASVPGYYMDPGGMDGLPKGVLRAQIKQSQSNMQLLNRVAGYRPGQPLPQPLLRPLPQPLAQPLPQPLAQPLPQPLAQPLPQPLAQPEKPKRSPQLGPPVPSRLIVKRNSLEFASSESSPSTSRSGMNGTPIDSTLASRKVPSSIINRLTDGETIIKLDNIFMSELTHRPNQFVPPGKTLTDVILNNIITDNYHVLNKDIKLCILVITSKARLFIYEICTETRPPAKTFYSRMLEIKLNSKTVSMYDYEFDEELKEGYLILELKNINKLIFLSAYNPETSIHGGIKVGFKVSEKLSWIDALMKAKQLLKNGKRQVQKQSKARHNYKRISHASPQIPSRNLVEGMRKMRIKDTSKDAIAAAAAAAVGAVGAKKPM</sequence>
<dbReference type="GeneID" id="62195233"/>
<dbReference type="Pfam" id="PF25347">
    <property type="entry name" value="PH_PKH3_C"/>
    <property type="match status" value="1"/>
</dbReference>
<dbReference type="InterPro" id="IPR008271">
    <property type="entry name" value="Ser/Thr_kinase_AS"/>
</dbReference>
<evidence type="ECO:0000256" key="11">
    <source>
        <dbReference type="SAM" id="MobiDB-lite"/>
    </source>
</evidence>
<keyword evidence="6" id="KW-0418">Kinase</keyword>
<keyword evidence="3" id="KW-0723">Serine/threonine-protein kinase</keyword>
<dbReference type="KEGG" id="bnn:FOA43_001832"/>
<accession>A0A875S368</accession>
<name>A0A875S368_EENNA</name>
<dbReference type="InterPro" id="IPR039046">
    <property type="entry name" value="PDPK1"/>
</dbReference>
<keyword evidence="5 10" id="KW-0547">Nucleotide-binding</keyword>
<dbReference type="AlphaFoldDB" id="A0A875S368"/>
<dbReference type="PROSITE" id="PS00107">
    <property type="entry name" value="PROTEIN_KINASE_ATP"/>
    <property type="match status" value="1"/>
</dbReference>
<dbReference type="InterPro" id="IPR011009">
    <property type="entry name" value="Kinase-like_dom_sf"/>
</dbReference>
<evidence type="ECO:0000256" key="9">
    <source>
        <dbReference type="ARBA" id="ARBA00048679"/>
    </source>
</evidence>
<dbReference type="GO" id="GO:0032511">
    <property type="term" value="P:late endosome to vacuole transport via multivesicular body sorting pathway"/>
    <property type="evidence" value="ECO:0007669"/>
    <property type="project" value="UniProtKB-ARBA"/>
</dbReference>
<evidence type="ECO:0000256" key="5">
    <source>
        <dbReference type="ARBA" id="ARBA00022741"/>
    </source>
</evidence>
<dbReference type="GO" id="GO:0005524">
    <property type="term" value="F:ATP binding"/>
    <property type="evidence" value="ECO:0007669"/>
    <property type="project" value="UniProtKB-UniRule"/>
</dbReference>
<dbReference type="EC" id="2.7.11.1" evidence="2"/>
<organism evidence="13 14">
    <name type="scientific">Eeniella nana</name>
    <name type="common">Yeast</name>
    <name type="synonym">Brettanomyces nanus</name>
    <dbReference type="NCBI Taxonomy" id="13502"/>
    <lineage>
        <taxon>Eukaryota</taxon>
        <taxon>Fungi</taxon>
        <taxon>Dikarya</taxon>
        <taxon>Ascomycota</taxon>
        <taxon>Saccharomycotina</taxon>
        <taxon>Pichiomycetes</taxon>
        <taxon>Pichiales</taxon>
        <taxon>Pichiaceae</taxon>
        <taxon>Brettanomyces</taxon>
    </lineage>
</organism>
<dbReference type="FunFam" id="1.10.510.10:FF:000534">
    <property type="entry name" value="Serine/threonine-protein kinase PKH2"/>
    <property type="match status" value="1"/>
</dbReference>
<dbReference type="InterPro" id="IPR057614">
    <property type="entry name" value="PH_PKH3_C"/>
</dbReference>
<dbReference type="GO" id="GO:0060211">
    <property type="term" value="P:regulation of nuclear-transcribed mRNA poly(A) tail shortening"/>
    <property type="evidence" value="ECO:0007669"/>
    <property type="project" value="UniProtKB-ARBA"/>
</dbReference>
<comment type="catalytic activity">
    <reaction evidence="9">
        <text>L-seryl-[protein] + ATP = O-phospho-L-seryl-[protein] + ADP + H(+)</text>
        <dbReference type="Rhea" id="RHEA:17989"/>
        <dbReference type="Rhea" id="RHEA-COMP:9863"/>
        <dbReference type="Rhea" id="RHEA-COMP:11604"/>
        <dbReference type="ChEBI" id="CHEBI:15378"/>
        <dbReference type="ChEBI" id="CHEBI:29999"/>
        <dbReference type="ChEBI" id="CHEBI:30616"/>
        <dbReference type="ChEBI" id="CHEBI:83421"/>
        <dbReference type="ChEBI" id="CHEBI:456216"/>
        <dbReference type="EC" id="2.7.11.1"/>
    </reaction>
</comment>
<dbReference type="EMBL" id="CP064812">
    <property type="protein sequence ID" value="QPG74502.1"/>
    <property type="molecule type" value="Genomic_DNA"/>
</dbReference>
<evidence type="ECO:0000256" key="2">
    <source>
        <dbReference type="ARBA" id="ARBA00012513"/>
    </source>
</evidence>
<dbReference type="FunFam" id="3.30.200.20:FF:000191">
    <property type="entry name" value="3-phosphoinositide-dependent protein kinase 2-like"/>
    <property type="match status" value="1"/>
</dbReference>
<feature type="compositionally biased region" description="Low complexity" evidence="11">
    <location>
        <begin position="450"/>
        <end position="464"/>
    </location>
</feature>
<keyword evidence="14" id="KW-1185">Reference proteome</keyword>
<feature type="region of interest" description="Disordered" evidence="11">
    <location>
        <begin position="380"/>
        <end position="475"/>
    </location>
</feature>
<dbReference type="Pfam" id="PF00069">
    <property type="entry name" value="Pkinase"/>
    <property type="match status" value="1"/>
</dbReference>
<proteinExistence type="inferred from homology"/>
<dbReference type="InterPro" id="IPR050236">
    <property type="entry name" value="Ser_Thr_kinase_AGC"/>
</dbReference>
<dbReference type="Proteomes" id="UP000662931">
    <property type="component" value="Chromosome 1"/>
</dbReference>
<evidence type="ECO:0000259" key="12">
    <source>
        <dbReference type="PROSITE" id="PS50011"/>
    </source>
</evidence>
<feature type="compositionally biased region" description="Polar residues" evidence="11">
    <location>
        <begin position="465"/>
        <end position="475"/>
    </location>
</feature>
<dbReference type="PROSITE" id="PS00108">
    <property type="entry name" value="PROTEIN_KINASE_ST"/>
    <property type="match status" value="1"/>
</dbReference>
<dbReference type="Gene3D" id="1.10.510.10">
    <property type="entry name" value="Transferase(Phosphotransferase) domain 1"/>
    <property type="match status" value="1"/>
</dbReference>
<dbReference type="GO" id="GO:0030447">
    <property type="term" value="P:filamentous growth"/>
    <property type="evidence" value="ECO:0007669"/>
    <property type="project" value="UniProtKB-ARBA"/>
</dbReference>
<dbReference type="OrthoDB" id="347657at2759"/>
<dbReference type="PANTHER" id="PTHR24356">
    <property type="entry name" value="SERINE/THREONINE-PROTEIN KINASE"/>
    <property type="match status" value="1"/>
</dbReference>
<dbReference type="PANTHER" id="PTHR24356:SF163">
    <property type="entry name" value="3-PHOSPHOINOSITIDE-DEPENDENT PROTEIN KINASE 1-RELATED"/>
    <property type="match status" value="1"/>
</dbReference>
<feature type="binding site" evidence="10">
    <location>
        <position position="40"/>
    </location>
    <ligand>
        <name>ATP</name>
        <dbReference type="ChEBI" id="CHEBI:30616"/>
    </ligand>
</feature>
<evidence type="ECO:0000256" key="7">
    <source>
        <dbReference type="ARBA" id="ARBA00022840"/>
    </source>
</evidence>
<evidence type="ECO:0000256" key="6">
    <source>
        <dbReference type="ARBA" id="ARBA00022777"/>
    </source>
</evidence>
<evidence type="ECO:0000256" key="4">
    <source>
        <dbReference type="ARBA" id="ARBA00022679"/>
    </source>
</evidence>
<feature type="compositionally biased region" description="Pro residues" evidence="11">
    <location>
        <begin position="385"/>
        <end position="423"/>
    </location>
</feature>
<feature type="domain" description="Protein kinase" evidence="12">
    <location>
        <begin position="11"/>
        <end position="292"/>
    </location>
</feature>
<gene>
    <name evidence="13" type="ORF">FOA43_001832</name>
</gene>
<dbReference type="GO" id="GO:0000196">
    <property type="term" value="P:cell integrity MAPK cascade"/>
    <property type="evidence" value="ECO:0007669"/>
    <property type="project" value="UniProtKB-ARBA"/>
</dbReference>
<reference evidence="13" key="1">
    <citation type="submission" date="2020-10" db="EMBL/GenBank/DDBJ databases">
        <authorList>
            <person name="Roach M.J.R."/>
        </authorList>
    </citation>
    <scope>NUCLEOTIDE SEQUENCE</scope>
    <source>
        <strain evidence="13">CBS 1945</strain>
    </source>
</reference>